<sequence length="148" mass="16281">MKLMSVVDGKKKYLEEVNDEAFSQKMMGDGIAVVPSVGKVYAPASGRVSMLFPTYHAIGLILTDGVEVLIHIGIDTVEMDGEGFKSYVHVGDVVEEGTLLIEFDVEKIKNAGYETDVMVIITQLSQYSLIHKTEADELTIQDVILDIQ</sequence>
<comment type="subcellular location">
    <subcellularLocation>
        <location evidence="1">Cytoplasm</location>
    </subcellularLocation>
</comment>
<keyword evidence="3" id="KW-0762">Sugar transport</keyword>
<dbReference type="AlphaFoldDB" id="E7G8Q0"/>
<evidence type="ECO:0000256" key="2">
    <source>
        <dbReference type="ARBA" id="ARBA00022448"/>
    </source>
</evidence>
<dbReference type="PROSITE" id="PS51093">
    <property type="entry name" value="PTS_EIIA_TYPE_1"/>
    <property type="match status" value="1"/>
</dbReference>
<evidence type="ECO:0000256" key="3">
    <source>
        <dbReference type="ARBA" id="ARBA00022597"/>
    </source>
</evidence>
<comment type="caution">
    <text evidence="8">The sequence shown here is derived from an EMBL/GenBank/DDBJ whole genome shotgun (WGS) entry which is preliminary data.</text>
</comment>
<evidence type="ECO:0000259" key="7">
    <source>
        <dbReference type="PROSITE" id="PS51093"/>
    </source>
</evidence>
<dbReference type="FunFam" id="2.70.70.10:FF:000001">
    <property type="entry name" value="PTS system glucose-specific IIA component"/>
    <property type="match status" value="1"/>
</dbReference>
<evidence type="ECO:0000256" key="4">
    <source>
        <dbReference type="ARBA" id="ARBA00022679"/>
    </source>
</evidence>
<dbReference type="HOGENOM" id="CLU_012312_5_3_9"/>
<proteinExistence type="predicted"/>
<name>E7G8Q0_9FIRM</name>
<dbReference type="InterPro" id="IPR011055">
    <property type="entry name" value="Dup_hybrid_motif"/>
</dbReference>
<keyword evidence="4" id="KW-0808">Transferase</keyword>
<accession>E7G8Q0</accession>
<dbReference type="PANTHER" id="PTHR45008">
    <property type="entry name" value="PTS SYSTEM GLUCOSE-SPECIFIC EIIA COMPONENT"/>
    <property type="match status" value="1"/>
</dbReference>
<dbReference type="GO" id="GO:0005737">
    <property type="term" value="C:cytoplasm"/>
    <property type="evidence" value="ECO:0007669"/>
    <property type="project" value="UniProtKB-SubCell"/>
</dbReference>
<dbReference type="InterPro" id="IPR001127">
    <property type="entry name" value="PTS_EIIA_1_perm"/>
</dbReference>
<dbReference type="EMBL" id="ADKX01000021">
    <property type="protein sequence ID" value="EFW05581.1"/>
    <property type="molecule type" value="Genomic_DNA"/>
</dbReference>
<keyword evidence="2" id="KW-0813">Transport</keyword>
<dbReference type="NCBIfam" id="TIGR00830">
    <property type="entry name" value="PTBA"/>
    <property type="match status" value="1"/>
</dbReference>
<dbReference type="GO" id="GO:0016301">
    <property type="term" value="F:kinase activity"/>
    <property type="evidence" value="ECO:0007669"/>
    <property type="project" value="UniProtKB-KW"/>
</dbReference>
<reference evidence="8 9" key="1">
    <citation type="submission" date="2010-12" db="EMBL/GenBank/DDBJ databases">
        <title>The Genome Sequence of Coprobacillus sp. strain 29_1.</title>
        <authorList>
            <consortium name="The Broad Institute Genome Sequencing Platform"/>
            <person name="Earl A."/>
            <person name="Ward D."/>
            <person name="Feldgarden M."/>
            <person name="Gevers D."/>
            <person name="Daigneault M."/>
            <person name="Sibley C.D."/>
            <person name="White A."/>
            <person name="Strauss J."/>
            <person name="Allen-Vercoe E."/>
            <person name="Young S.K."/>
            <person name="Zeng Q."/>
            <person name="Gargeya S."/>
            <person name="Fitzgerald M."/>
            <person name="Haas B."/>
            <person name="Abouelleil A."/>
            <person name="Alvarado L."/>
            <person name="Arachchi H.M."/>
            <person name="Berlin A."/>
            <person name="Brown A."/>
            <person name="Chapman S.B."/>
            <person name="Chen Z."/>
            <person name="Dunbar C."/>
            <person name="Freedman E."/>
            <person name="Gearin G."/>
            <person name="Gellesch M."/>
            <person name="Goldberg J."/>
            <person name="Griggs A."/>
            <person name="Gujja S."/>
            <person name="Heilman E."/>
            <person name="Heiman D."/>
            <person name="Howarth C."/>
            <person name="Larson L."/>
            <person name="Lui A."/>
            <person name="MacDonald P.J.P."/>
            <person name="Mehta T."/>
            <person name="Montmayeur A."/>
            <person name="Murphy C."/>
            <person name="Neiman D."/>
            <person name="Pearson M."/>
            <person name="Priest M."/>
            <person name="Roberts A."/>
            <person name="Saif S."/>
            <person name="Shea T."/>
            <person name="Shenoy N."/>
            <person name="Sisk P."/>
            <person name="Stolte C."/>
            <person name="Sykes S."/>
            <person name="White J."/>
            <person name="Yandava C."/>
            <person name="Nusbaum C."/>
            <person name="Birren B."/>
        </authorList>
    </citation>
    <scope>NUCLEOTIDE SEQUENCE [LARGE SCALE GENOMIC DNA]</scope>
    <source>
        <strain evidence="8 9">29_1</strain>
    </source>
</reference>
<keyword evidence="5" id="KW-0598">Phosphotransferase system</keyword>
<evidence type="ECO:0000256" key="6">
    <source>
        <dbReference type="ARBA" id="ARBA00022777"/>
    </source>
</evidence>
<dbReference type="InterPro" id="IPR050890">
    <property type="entry name" value="PTS_EIIA_component"/>
</dbReference>
<evidence type="ECO:0000313" key="8">
    <source>
        <dbReference type="EMBL" id="EFW05581.1"/>
    </source>
</evidence>
<dbReference type="Gene3D" id="2.70.70.10">
    <property type="entry name" value="Glucose Permease (Domain IIA)"/>
    <property type="match status" value="1"/>
</dbReference>
<dbReference type="SUPFAM" id="SSF51261">
    <property type="entry name" value="Duplicated hybrid motif"/>
    <property type="match status" value="1"/>
</dbReference>
<evidence type="ECO:0000256" key="5">
    <source>
        <dbReference type="ARBA" id="ARBA00022683"/>
    </source>
</evidence>
<organism evidence="8 9">
    <name type="scientific">Coprobacillus cateniformis</name>
    <dbReference type="NCBI Taxonomy" id="100884"/>
    <lineage>
        <taxon>Bacteria</taxon>
        <taxon>Bacillati</taxon>
        <taxon>Bacillota</taxon>
        <taxon>Erysipelotrichia</taxon>
        <taxon>Erysipelotrichales</taxon>
        <taxon>Coprobacillaceae</taxon>
        <taxon>Coprobacillus</taxon>
    </lineage>
</organism>
<dbReference type="eggNOG" id="COG2190">
    <property type="taxonomic scope" value="Bacteria"/>
</dbReference>
<keyword evidence="9" id="KW-1185">Reference proteome</keyword>
<dbReference type="Pfam" id="PF00358">
    <property type="entry name" value="PTS_EIIA_1"/>
    <property type="match status" value="1"/>
</dbReference>
<keyword evidence="6" id="KW-0418">Kinase</keyword>
<evidence type="ECO:0000313" key="9">
    <source>
        <dbReference type="Proteomes" id="UP000003157"/>
    </source>
</evidence>
<dbReference type="STRING" id="100884.GCA_000269565_02981"/>
<dbReference type="Proteomes" id="UP000003157">
    <property type="component" value="Unassembled WGS sequence"/>
</dbReference>
<protein>
    <recommendedName>
        <fullName evidence="7">PTS EIIA type-1 domain-containing protein</fullName>
    </recommendedName>
</protein>
<gene>
    <name evidence="8" type="ORF">HMPREF9488_01138</name>
</gene>
<dbReference type="PROSITE" id="PS00371">
    <property type="entry name" value="PTS_EIIA_TYPE_1_HIS"/>
    <property type="match status" value="1"/>
</dbReference>
<evidence type="ECO:0000256" key="1">
    <source>
        <dbReference type="ARBA" id="ARBA00004496"/>
    </source>
</evidence>
<dbReference type="GeneID" id="78230780"/>
<dbReference type="RefSeq" id="WP_008788254.1">
    <property type="nucleotide sequence ID" value="NZ_AKCB01000002.1"/>
</dbReference>
<dbReference type="GO" id="GO:0009401">
    <property type="term" value="P:phosphoenolpyruvate-dependent sugar phosphotransferase system"/>
    <property type="evidence" value="ECO:0007669"/>
    <property type="project" value="UniProtKB-KW"/>
</dbReference>
<dbReference type="PANTHER" id="PTHR45008:SF1">
    <property type="entry name" value="PTS SYSTEM GLUCOSE-SPECIFIC EIIA COMPONENT"/>
    <property type="match status" value="1"/>
</dbReference>
<feature type="domain" description="PTS EIIA type-1" evidence="7">
    <location>
        <begin position="19"/>
        <end position="123"/>
    </location>
</feature>
<dbReference type="OrthoDB" id="92465at2"/>